<dbReference type="InterPro" id="IPR051923">
    <property type="entry name" value="Glycosyl_Hydrolase_39"/>
</dbReference>
<dbReference type="Gene3D" id="2.60.40.10">
    <property type="entry name" value="Immunoglobulins"/>
    <property type="match status" value="2"/>
</dbReference>
<evidence type="ECO:0000313" key="2">
    <source>
        <dbReference type="EMBL" id="MBD3942081.1"/>
    </source>
</evidence>
<sequence length="1303" mass="136007">MNVPAAGAYQMELDSTPANVGWASPFDIQVNDAPATPAVLTQVSQVTPEIRRHEVAGVFSLSSGLNRISFVVDTPRELVPQNYTLFLDAFRLIPAQAAIARIGSAAPLNVFESGDAVTLDVTMDFATGADASIAYTVTDYFDAVVAQGTATAGAFDGIAHASLGSLPIGHYRISAQYADDEPFTEEFSVVTADSERERLTDSPFGIDVAAAWIAPAAKYEELAAGLARTGVTWLRDRTHWSNTTNPGRDQFNLDSESGANAFFADASEQGLRILSTYHNAPSWTRSTGDLLPSDLLASYAFAKEAADFYSDEVDGWELWNEPDHNSFTAISESPDRYAAFVKAAAIGMLDSGRKPLTVAGAFANPVTAYATAVAANDVYDYVDVYGYHAYSQVDGTPIPQPWSAVPGHVALSDAHGTATTRNWMTESGTFPVVANPGDRLTPEMQRKQARGYISNTLLSLAAGTDKQFLFVAPPYSESGGKYFGLLTPAFTPNAVFTAEAALTAALGEGAYVGAIPGVPAGVNALAFDDGDDQVVALWSETAAQVTLDLGSPLVTSTDIVGAATTLQSADGIYSLTAGPDVVYLRMQGHQVITGGSSLRPSAATVTDVTLSPAQRVVVNQRYPDEISANAKNNGYSPSIDESTEIVMEVTNLNSTAMTGTAQVTVDGGWIATVSNPGLSLPAWSSIEVPVALEAGPTVAAGSRSTITMSVDFADEQTSVSVATLTVPGTTSTVARHVSTDSGGAIRVTRTNDSDTAERITGATLTVRTDPVSASAVDLDTTIPPGASADLTVPLPDPLRDATGDYDYVVRLDTTAADDRPVGGVLKLLSADQFATVSPAETMSTGAPTASLPATTGLGGDLWFGWTADALVVKAEIADDVHYQPASGANIWQADSIQVAIGAGLPGESTSAGSEYGAALGTSGVQVFQWRGMDGKSNPPTSAVAQVRRDDSTATTSYQLSIPWSELAPVSRDDGLLSLSVAVNDADDANGRSFTLWGGGITDAKDSSKFRAARIVSSTGARDDTPPTITGLPEDGAVISDSTVFDIAAVDPESGVSSLSVRIDGAEVAAEQPLSFTGRPGPHVISVQAANADGLTSSVELSVLVYADEGSGFAPASAALSSDNGWDTGLDDGDYTITVDLWWGVNASAIMLFENGERKDTVLLTPRTPTAQSVPFHVSGKHNGDYVYTAVLVNESGETTSAPLTVHVTDAAPGAPVVRIDNSGGDGTYTVTADLWWGTNATTYRLYENDVLIDEGSLIAASPRAQHAETTVVDRAPGVYNYRAEFANDSGTTSSSVAQTTVHR</sequence>
<dbReference type="PANTHER" id="PTHR12631">
    <property type="entry name" value="ALPHA-L-IDURONIDASE"/>
    <property type="match status" value="1"/>
</dbReference>
<dbReference type="PANTHER" id="PTHR12631:SF10">
    <property type="entry name" value="BETA-XYLOSIDASE-LIKE PROTEIN-RELATED"/>
    <property type="match status" value="1"/>
</dbReference>
<dbReference type="Gene3D" id="3.20.20.80">
    <property type="entry name" value="Glycosidases"/>
    <property type="match status" value="1"/>
</dbReference>
<dbReference type="SUPFAM" id="SSF81296">
    <property type="entry name" value="E set domains"/>
    <property type="match status" value="2"/>
</dbReference>
<organism evidence="2 3">
    <name type="scientific">Microbacterium helvum</name>
    <dbReference type="NCBI Taxonomy" id="2773713"/>
    <lineage>
        <taxon>Bacteria</taxon>
        <taxon>Bacillati</taxon>
        <taxon>Actinomycetota</taxon>
        <taxon>Actinomycetes</taxon>
        <taxon>Micrococcales</taxon>
        <taxon>Microbacteriaceae</taxon>
        <taxon>Microbacterium</taxon>
    </lineage>
</organism>
<accession>A0ABR8NR86</accession>
<gene>
    <name evidence="2" type="ORF">IF188_10270</name>
</gene>
<dbReference type="InterPro" id="IPR013783">
    <property type="entry name" value="Ig-like_fold"/>
</dbReference>
<dbReference type="SUPFAM" id="SSF49344">
    <property type="entry name" value="CBD9-like"/>
    <property type="match status" value="1"/>
</dbReference>
<evidence type="ECO:0000259" key="1">
    <source>
        <dbReference type="Pfam" id="PF06452"/>
    </source>
</evidence>
<name>A0ABR8NR86_9MICO</name>
<keyword evidence="3" id="KW-1185">Reference proteome</keyword>
<feature type="domain" description="Carbohydrate-binding" evidence="1">
    <location>
        <begin position="847"/>
        <end position="994"/>
    </location>
</feature>
<protein>
    <recommendedName>
        <fullName evidence="1">Carbohydrate-binding domain-containing protein</fullName>
    </recommendedName>
</protein>
<dbReference type="Pfam" id="PF06452">
    <property type="entry name" value="CBM9_1"/>
    <property type="match status" value="1"/>
</dbReference>
<evidence type="ECO:0000313" key="3">
    <source>
        <dbReference type="Proteomes" id="UP000598426"/>
    </source>
</evidence>
<dbReference type="Gene3D" id="2.60.40.1190">
    <property type="match status" value="1"/>
</dbReference>
<reference evidence="2 3" key="1">
    <citation type="submission" date="2020-09" db="EMBL/GenBank/DDBJ databases">
        <title>Isolation and identification of active actinomycetes.</title>
        <authorList>
            <person name="Li X."/>
        </authorList>
    </citation>
    <scope>NUCLEOTIDE SEQUENCE [LARGE SCALE GENOMIC DNA]</scope>
    <source>
        <strain evidence="2 3">NEAU-LLC</strain>
    </source>
</reference>
<dbReference type="InterPro" id="IPR017853">
    <property type="entry name" value="GH"/>
</dbReference>
<dbReference type="RefSeq" id="WP_191171712.1">
    <property type="nucleotide sequence ID" value="NZ_JACXZS010000006.1"/>
</dbReference>
<proteinExistence type="predicted"/>
<dbReference type="EMBL" id="JACXZS010000006">
    <property type="protein sequence ID" value="MBD3942081.1"/>
    <property type="molecule type" value="Genomic_DNA"/>
</dbReference>
<dbReference type="SUPFAM" id="SSF51445">
    <property type="entry name" value="(Trans)glycosidases"/>
    <property type="match status" value="1"/>
</dbReference>
<dbReference type="Proteomes" id="UP000598426">
    <property type="component" value="Unassembled WGS sequence"/>
</dbReference>
<dbReference type="InterPro" id="IPR010502">
    <property type="entry name" value="Carb-bd_dom_fam9"/>
</dbReference>
<dbReference type="InterPro" id="IPR014756">
    <property type="entry name" value="Ig_E-set"/>
</dbReference>
<comment type="caution">
    <text evidence="2">The sequence shown here is derived from an EMBL/GenBank/DDBJ whole genome shotgun (WGS) entry which is preliminary data.</text>
</comment>